<feature type="signal peptide" evidence="6">
    <location>
        <begin position="1"/>
        <end position="21"/>
    </location>
</feature>
<comment type="subcellular location">
    <subcellularLocation>
        <location evidence="1">Membrane</location>
    </subcellularLocation>
    <subcellularLocation>
        <location evidence="2">Secreted</location>
    </subcellularLocation>
</comment>
<keyword evidence="9" id="KW-1185">Reference proteome</keyword>
<keyword evidence="4" id="KW-0472">Membrane</keyword>
<accession>A0A6J8AQ41</accession>
<evidence type="ECO:0000259" key="7">
    <source>
        <dbReference type="PROSITE" id="PS51412"/>
    </source>
</evidence>
<dbReference type="Pfam" id="PF01823">
    <property type="entry name" value="MACPF"/>
    <property type="match status" value="1"/>
</dbReference>
<evidence type="ECO:0000313" key="9">
    <source>
        <dbReference type="Proteomes" id="UP000507470"/>
    </source>
</evidence>
<evidence type="ECO:0000256" key="1">
    <source>
        <dbReference type="ARBA" id="ARBA00004370"/>
    </source>
</evidence>
<dbReference type="GO" id="GO:0016020">
    <property type="term" value="C:membrane"/>
    <property type="evidence" value="ECO:0007669"/>
    <property type="project" value="UniProtKB-SubCell"/>
</dbReference>
<keyword evidence="5" id="KW-1015">Disulfide bond</keyword>
<evidence type="ECO:0000256" key="6">
    <source>
        <dbReference type="SAM" id="SignalP"/>
    </source>
</evidence>
<feature type="domain" description="MACPF" evidence="7">
    <location>
        <begin position="1"/>
        <end position="321"/>
    </location>
</feature>
<sequence length="398" mass="45340">MEIYYSSFLFFATLLPNILLAKNCGNIPPFLSRLRDGVDITKLDLLPLDFGTNDGFKNPVFDFTCDFETTRTINNDGFLRTSKIHKTSNDVKKSMGLKVDVDYDAGIFSASGSYKKVQDYITNSSKYIEEVTSHTSGYKINMMPDWALEFSRVAKMYIERFLPKTFNDNTTSQYMRFIHTFGTHYFNQGKFGGLLRLILATDESYFDKKIDSQVEAQASATFFNIIKLGGGGSSDRQTVDEAFIKATKENIRYYGGSTDLIVTDGISAWQSTVAGKPWLFGGSLTEISGMIADRSKRQSMKRAIQVYMDKAHMEELLRIITWYYSFGKWDQHIIVMNMFKNQLNALLQQSLPDHNAVVTLANTIETATFVPDWFRNTRLCYNWYADGDEGQCALVTRI</sequence>
<proteinExistence type="predicted"/>
<evidence type="ECO:0000256" key="4">
    <source>
        <dbReference type="ARBA" id="ARBA00023136"/>
    </source>
</evidence>
<evidence type="ECO:0000256" key="5">
    <source>
        <dbReference type="ARBA" id="ARBA00023157"/>
    </source>
</evidence>
<dbReference type="PROSITE" id="PS00279">
    <property type="entry name" value="MACPF_1"/>
    <property type="match status" value="1"/>
</dbReference>
<dbReference type="InterPro" id="IPR020864">
    <property type="entry name" value="MACPF"/>
</dbReference>
<dbReference type="InterPro" id="IPR020863">
    <property type="entry name" value="MACPF_CS"/>
</dbReference>
<keyword evidence="6" id="KW-0732">Signal</keyword>
<gene>
    <name evidence="8" type="ORF">MCOR_10123</name>
</gene>
<dbReference type="OrthoDB" id="6154128at2759"/>
<protein>
    <submittedName>
        <fullName evidence="8">PRF1</fullName>
    </submittedName>
</protein>
<feature type="chain" id="PRO_5027078527" evidence="6">
    <location>
        <begin position="22"/>
        <end position="398"/>
    </location>
</feature>
<evidence type="ECO:0000256" key="3">
    <source>
        <dbReference type="ARBA" id="ARBA00022525"/>
    </source>
</evidence>
<evidence type="ECO:0000313" key="8">
    <source>
        <dbReference type="EMBL" id="CAC5371793.1"/>
    </source>
</evidence>
<reference evidence="8 9" key="1">
    <citation type="submission" date="2020-06" db="EMBL/GenBank/DDBJ databases">
        <authorList>
            <person name="Li R."/>
            <person name="Bekaert M."/>
        </authorList>
    </citation>
    <scope>NUCLEOTIDE SEQUENCE [LARGE SCALE GENOMIC DNA]</scope>
    <source>
        <strain evidence="9">wild</strain>
    </source>
</reference>
<dbReference type="GO" id="GO:0005576">
    <property type="term" value="C:extracellular region"/>
    <property type="evidence" value="ECO:0007669"/>
    <property type="project" value="UniProtKB-SubCell"/>
</dbReference>
<evidence type="ECO:0000256" key="2">
    <source>
        <dbReference type="ARBA" id="ARBA00004613"/>
    </source>
</evidence>
<keyword evidence="3" id="KW-0964">Secreted</keyword>
<dbReference type="EMBL" id="CACVKT020001809">
    <property type="protein sequence ID" value="CAC5371793.1"/>
    <property type="molecule type" value="Genomic_DNA"/>
</dbReference>
<dbReference type="AlphaFoldDB" id="A0A6J8AQ41"/>
<organism evidence="8 9">
    <name type="scientific">Mytilus coruscus</name>
    <name type="common">Sea mussel</name>
    <dbReference type="NCBI Taxonomy" id="42192"/>
    <lineage>
        <taxon>Eukaryota</taxon>
        <taxon>Metazoa</taxon>
        <taxon>Spiralia</taxon>
        <taxon>Lophotrochozoa</taxon>
        <taxon>Mollusca</taxon>
        <taxon>Bivalvia</taxon>
        <taxon>Autobranchia</taxon>
        <taxon>Pteriomorphia</taxon>
        <taxon>Mytilida</taxon>
        <taxon>Mytiloidea</taxon>
        <taxon>Mytilidae</taxon>
        <taxon>Mytilinae</taxon>
        <taxon>Mytilus</taxon>
    </lineage>
</organism>
<dbReference type="Proteomes" id="UP000507470">
    <property type="component" value="Unassembled WGS sequence"/>
</dbReference>
<name>A0A6J8AQ41_MYTCO</name>
<dbReference type="PROSITE" id="PS51412">
    <property type="entry name" value="MACPF_2"/>
    <property type="match status" value="1"/>
</dbReference>